<organism evidence="1 2">
    <name type="scientific">Mucilaginibacter polytrichastri</name>
    <dbReference type="NCBI Taxonomy" id="1302689"/>
    <lineage>
        <taxon>Bacteria</taxon>
        <taxon>Pseudomonadati</taxon>
        <taxon>Bacteroidota</taxon>
        <taxon>Sphingobacteriia</taxon>
        <taxon>Sphingobacteriales</taxon>
        <taxon>Sphingobacteriaceae</taxon>
        <taxon>Mucilaginibacter</taxon>
    </lineage>
</organism>
<accession>A0A1Q5ZZB2</accession>
<protein>
    <submittedName>
        <fullName evidence="1">Uncharacterized protein</fullName>
    </submittedName>
</protein>
<dbReference type="RefSeq" id="WP_074489744.1">
    <property type="nucleotide sequence ID" value="NZ_FPAM01000005.1"/>
</dbReference>
<sequence length="221" mass="25639">MINTLSFISLLCHLWLQHPTHVKNKSLYKTPKALFELQNRHKDYYDDCVFTKRYSISQRLKKYPFVEASKIVVVSYHAEEPEPNIYIGKDGKRFNPDSVRIQLPTGLHIKEGKIDTRTLTEFIALNEQQINALTNIIFNTDYRLKDEIAGFSQGTCFEPRNALIFLDRNGKVFDYIEICFECQNAKSLSQRIGIGTLCNQKYDILKKYFISLGIKTGTLQN</sequence>
<dbReference type="STRING" id="1302689.RG47T_2541"/>
<proteinExistence type="predicted"/>
<comment type="caution">
    <text evidence="1">The sequence shown here is derived from an EMBL/GenBank/DDBJ whole genome shotgun (WGS) entry which is preliminary data.</text>
</comment>
<dbReference type="OrthoDB" id="656959at2"/>
<keyword evidence="2" id="KW-1185">Reference proteome</keyword>
<name>A0A1Q5ZZB2_9SPHI</name>
<dbReference type="AlphaFoldDB" id="A0A1Q5ZZB2"/>
<evidence type="ECO:0000313" key="2">
    <source>
        <dbReference type="Proteomes" id="UP000186720"/>
    </source>
</evidence>
<dbReference type="Proteomes" id="UP000186720">
    <property type="component" value="Unassembled WGS sequence"/>
</dbReference>
<dbReference type="EMBL" id="MPPL01000001">
    <property type="protein sequence ID" value="OKS87082.1"/>
    <property type="molecule type" value="Genomic_DNA"/>
</dbReference>
<evidence type="ECO:0000313" key="1">
    <source>
        <dbReference type="EMBL" id="OKS87082.1"/>
    </source>
</evidence>
<reference evidence="1 2" key="1">
    <citation type="submission" date="2016-11" db="EMBL/GenBank/DDBJ databases">
        <title>Whole Genome Sequencing of Mucilaginibacter polytrichastri RG4-7(T) isolated from the moss sample.</title>
        <authorList>
            <person name="Li Y."/>
        </authorList>
    </citation>
    <scope>NUCLEOTIDE SEQUENCE [LARGE SCALE GENOMIC DNA]</scope>
    <source>
        <strain evidence="1 2">RG4-7</strain>
    </source>
</reference>
<gene>
    <name evidence="1" type="ORF">RG47T_2541</name>
</gene>